<proteinExistence type="predicted"/>
<organism evidence="3 4">
    <name type="scientific">bacterium (Candidatus Gribaldobacteria) CG_4_10_14_0_2_um_filter_41_16</name>
    <dbReference type="NCBI Taxonomy" id="2014265"/>
    <lineage>
        <taxon>Bacteria</taxon>
        <taxon>Candidatus Gribaldobacteria</taxon>
    </lineage>
</organism>
<evidence type="ECO:0000259" key="1">
    <source>
        <dbReference type="Pfam" id="PF13173"/>
    </source>
</evidence>
<evidence type="ECO:0000259" key="2">
    <source>
        <dbReference type="Pfam" id="PF13635"/>
    </source>
</evidence>
<protein>
    <submittedName>
        <fullName evidence="3">Uncharacterized protein</fullName>
    </submittedName>
</protein>
<dbReference type="PANTHER" id="PTHR42990">
    <property type="entry name" value="ATPASE"/>
    <property type="match status" value="1"/>
</dbReference>
<evidence type="ECO:0000313" key="3">
    <source>
        <dbReference type="EMBL" id="PJA01941.1"/>
    </source>
</evidence>
<evidence type="ECO:0000313" key="4">
    <source>
        <dbReference type="Proteomes" id="UP000229364"/>
    </source>
</evidence>
<dbReference type="Gene3D" id="3.40.50.300">
    <property type="entry name" value="P-loop containing nucleotide triphosphate hydrolases"/>
    <property type="match status" value="1"/>
</dbReference>
<dbReference type="EMBL" id="PFPR01000003">
    <property type="protein sequence ID" value="PJA01941.1"/>
    <property type="molecule type" value="Genomic_DNA"/>
</dbReference>
<gene>
    <name evidence="3" type="ORF">COX74_00100</name>
</gene>
<sequence>MNQELIQYLQQQIRTTDERLKRFTHSIEGKKYPNRFMFVKLRQYINDFLSKKPGNKMVIIPGFRGVGKTTLMAQVCVEYKKKIDNVLFLSIEDAKNLFGAGISELMSAYENILGNDLESIKEPVLIFLDEIQSDPKWAITLKSFFEKTSNVFFCCTGSSALILQTTTNLARRAVFEKLPPMCFTEYEMIKNNIYPPGLKEEIRQTSYFSKDANEVYNNLLKLQPEVNQYWSKVNRVDIREYLSYGTLPFSFVMPNETAVYDSILLLLDKIIKLDLPTLGNFDTDTLGVVKRILFAIAKNDSTSLNALEERFKINRLTIANIFDALEKAELLIKISAYGSNMTIAKKANKYLFISPAIRMSFFYLTGQESTYLTRQGKLLEDSVGSHLYREFILRGQGAIRYDSAQGGADFILQILNNKQIIIEVGMGSKDKKQIVSSMKKINSDYNLIFSNSELKIDQELKTVSVPLDYYFLM</sequence>
<dbReference type="Pfam" id="PF13173">
    <property type="entry name" value="AAA_14"/>
    <property type="match status" value="1"/>
</dbReference>
<dbReference type="SUPFAM" id="SSF52540">
    <property type="entry name" value="P-loop containing nucleoside triphosphate hydrolases"/>
    <property type="match status" value="1"/>
</dbReference>
<reference evidence="4" key="1">
    <citation type="submission" date="2017-09" db="EMBL/GenBank/DDBJ databases">
        <title>Depth-based differentiation of microbial function through sediment-hosted aquifers and enrichment of novel symbionts in the deep terrestrial subsurface.</title>
        <authorList>
            <person name="Probst A.J."/>
            <person name="Ladd B."/>
            <person name="Jarett J.K."/>
            <person name="Geller-Mcgrath D.E."/>
            <person name="Sieber C.M.K."/>
            <person name="Emerson J.B."/>
            <person name="Anantharaman K."/>
            <person name="Thomas B.C."/>
            <person name="Malmstrom R."/>
            <person name="Stieglmeier M."/>
            <person name="Klingl A."/>
            <person name="Woyke T."/>
            <person name="Ryan C.M."/>
            <person name="Banfield J.F."/>
        </authorList>
    </citation>
    <scope>NUCLEOTIDE SEQUENCE [LARGE SCALE GENOMIC DNA]</scope>
</reference>
<dbReference type="InterPro" id="IPR027417">
    <property type="entry name" value="P-loop_NTPase"/>
</dbReference>
<feature type="domain" description="AAA" evidence="1">
    <location>
        <begin position="55"/>
        <end position="186"/>
    </location>
</feature>
<dbReference type="AlphaFoldDB" id="A0A2M7VJC0"/>
<dbReference type="InterPro" id="IPR025420">
    <property type="entry name" value="DUF4143"/>
</dbReference>
<comment type="caution">
    <text evidence="3">The sequence shown here is derived from an EMBL/GenBank/DDBJ whole genome shotgun (WGS) entry which is preliminary data.</text>
</comment>
<accession>A0A2M7VJC0</accession>
<dbReference type="InterPro" id="IPR041682">
    <property type="entry name" value="AAA_14"/>
</dbReference>
<dbReference type="Pfam" id="PF13635">
    <property type="entry name" value="DUF4143"/>
    <property type="match status" value="1"/>
</dbReference>
<dbReference type="PANTHER" id="PTHR42990:SF1">
    <property type="entry name" value="AAA+ ATPASE DOMAIN-CONTAINING PROTEIN"/>
    <property type="match status" value="1"/>
</dbReference>
<feature type="domain" description="DUF4143" evidence="2">
    <location>
        <begin position="295"/>
        <end position="425"/>
    </location>
</feature>
<dbReference type="Proteomes" id="UP000229364">
    <property type="component" value="Unassembled WGS sequence"/>
</dbReference>
<name>A0A2M7VJC0_9BACT</name>